<dbReference type="RefSeq" id="WP_346755283.1">
    <property type="nucleotide sequence ID" value="NZ_JAUJEA010000016.1"/>
</dbReference>
<reference evidence="5" key="1">
    <citation type="submission" date="2023-06" db="EMBL/GenBank/DDBJ databases">
        <title>Genomic of Parafulvivirga corallium.</title>
        <authorList>
            <person name="Wang G."/>
        </authorList>
    </citation>
    <scope>NUCLEOTIDE SEQUENCE</scope>
    <source>
        <strain evidence="5">BMA10</strain>
    </source>
</reference>
<proteinExistence type="predicted"/>
<feature type="domain" description="Sortilin N-terminal" evidence="4">
    <location>
        <begin position="97"/>
        <end position="220"/>
    </location>
</feature>
<feature type="coiled-coil region" evidence="2">
    <location>
        <begin position="912"/>
        <end position="949"/>
    </location>
</feature>
<dbReference type="Pfam" id="PF15902">
    <property type="entry name" value="Sortilin-Vps10"/>
    <property type="match status" value="2"/>
</dbReference>
<dbReference type="PANTHER" id="PTHR12106">
    <property type="entry name" value="SORTILIN RELATED"/>
    <property type="match status" value="1"/>
</dbReference>
<accession>A0ABT8KWU5</accession>
<keyword evidence="2" id="KW-0175">Coiled coil</keyword>
<evidence type="ECO:0000259" key="4">
    <source>
        <dbReference type="Pfam" id="PF15902"/>
    </source>
</evidence>
<name>A0ABT8KWU5_9BACT</name>
<dbReference type="EMBL" id="JAUJEA010000016">
    <property type="protein sequence ID" value="MDN5205261.1"/>
    <property type="molecule type" value="Genomic_DNA"/>
</dbReference>
<dbReference type="SUPFAM" id="SSF50939">
    <property type="entry name" value="Sialidases"/>
    <property type="match status" value="2"/>
</dbReference>
<evidence type="ECO:0000256" key="1">
    <source>
        <dbReference type="ARBA" id="ARBA00022737"/>
    </source>
</evidence>
<feature type="compositionally biased region" description="Basic and acidic residues" evidence="3">
    <location>
        <begin position="765"/>
        <end position="782"/>
    </location>
</feature>
<comment type="caution">
    <text evidence="5">The sequence shown here is derived from an EMBL/GenBank/DDBJ whole genome shotgun (WGS) entry which is preliminary data.</text>
</comment>
<dbReference type="PANTHER" id="PTHR12106:SF27">
    <property type="entry name" value="SORTILIN-RELATED RECEPTOR"/>
    <property type="match status" value="1"/>
</dbReference>
<dbReference type="InterPro" id="IPR050310">
    <property type="entry name" value="VPS10-sortilin"/>
</dbReference>
<dbReference type="InterPro" id="IPR031778">
    <property type="entry name" value="Sortilin_N"/>
</dbReference>
<evidence type="ECO:0000313" key="6">
    <source>
        <dbReference type="Proteomes" id="UP001172082"/>
    </source>
</evidence>
<evidence type="ECO:0000256" key="2">
    <source>
        <dbReference type="SAM" id="Coils"/>
    </source>
</evidence>
<feature type="region of interest" description="Disordered" evidence="3">
    <location>
        <begin position="501"/>
        <end position="522"/>
    </location>
</feature>
<dbReference type="InterPro" id="IPR015943">
    <property type="entry name" value="WD40/YVTN_repeat-like_dom_sf"/>
</dbReference>
<dbReference type="Gene3D" id="2.130.10.10">
    <property type="entry name" value="YVTN repeat-like/Quinoprotein amine dehydrogenase"/>
    <property type="match status" value="5"/>
</dbReference>
<organism evidence="5 6">
    <name type="scientific">Splendidivirga corallicola</name>
    <dbReference type="NCBI Taxonomy" id="3051826"/>
    <lineage>
        <taxon>Bacteria</taxon>
        <taxon>Pseudomonadati</taxon>
        <taxon>Bacteroidota</taxon>
        <taxon>Cytophagia</taxon>
        <taxon>Cytophagales</taxon>
        <taxon>Splendidivirgaceae</taxon>
        <taxon>Splendidivirga</taxon>
    </lineage>
</organism>
<protein>
    <recommendedName>
        <fullName evidence="4">Sortilin N-terminal domain-containing protein</fullName>
    </recommendedName>
</protein>
<keyword evidence="6" id="KW-1185">Reference proteome</keyword>
<sequence>MDKLQGIKTRSIGPAGMSGRVTAIDVVNDLPEIIYIGTASGGLWKSESGGIDWEPIFDKEDIASIGALAIQQNNPDVIWAGTGEGNPRNSLNGGYGIYKSLDGGKNWQLMGLQETRNIHRIIIHRDNPDIVYVGAIGSPWGEHPERGVFKTTDGGKTWSKVLFVDEKTGCADLVVDPTNPNKLIAAMWEHRRKPWTFNSGGPGSGMYVTFDGGESWKKRTDEDGLPKGNLGRIGLAIAPSKPDIIYALVEAKKNALYKSTDGGFKWSKINDKSEIGNRPFYYSDIFVDPKNENRIYTLFSVVNISEDGGKSFRTLLPYAGVHPDHHAWWIHPDNPKYMIDGNDGGLNITHDMGKSWRFIENLPLAQFYHINVDMDLPYNVYGGMQDNGSWVGPAYVWRSQGIRNSYWQEVMFGDGFDVVPDPDNSRFGYAMSQRGFVGRYDRHTGYAKTIRPTHPDPDQLLRFNWNAAIAQDPFDNNIIYFGSQFVHKSSDKGQTWDIISPDLTTNDPEKQKQHESGGLTTDATGAENYTTIIVIEPSKLQKGVIWAGTDDGNVQLTKDGGKTWTNVVNNIPGLPKGSWVPQIKASNFKASEAYAVFNNYRNNDFKPYVYRTKDFGNTWEKIADENKVMGHALSIVQDLVEPKLLFLGTEQGLFVSIDEGKNWTKWTVDYPTVPTMDLVIHPREHDLIIGTYGRAAYILDDIRPLRALASKGIDELNQTVKIYDPPIAYIAANQQPEGTRFAADAIYNGQNRSRGAMITYTVTKPKKEEKKENEDRTTDNSKKNKKRKKGNVAATNKTITKDSTDLKSKIKYDSLKLEVVNTNNEVIRTLKRKVEESGTFRMYWRLDEKGVKYPSRRPSRNRSEPGGVSVLPGRYKLRISFGNKFDSTFVTVNADPRLDIPTNVIQAKYDLLKDLEKDVTLAYSAMERLKDSKKIIAEYESKIKGKEGEEYKALKDKGKALKDSIEQIIAIFLGKDNKKQGITREPTPNTMTYIFTANRYVRATMEMPGPTEQRLVKHAKDKLKIALDDVNNFYQEVWPEYKKLAELVDISPFKDYTPLKMSDE</sequence>
<keyword evidence="1" id="KW-0677">Repeat</keyword>
<feature type="domain" description="Sortilin N-terminal" evidence="4">
    <location>
        <begin position="609"/>
        <end position="694"/>
    </location>
</feature>
<dbReference type="CDD" id="cd15482">
    <property type="entry name" value="Sialidase_non-viral"/>
    <property type="match status" value="2"/>
</dbReference>
<evidence type="ECO:0000313" key="5">
    <source>
        <dbReference type="EMBL" id="MDN5205261.1"/>
    </source>
</evidence>
<dbReference type="InterPro" id="IPR036278">
    <property type="entry name" value="Sialidase_sf"/>
</dbReference>
<feature type="region of interest" description="Disordered" evidence="3">
    <location>
        <begin position="757"/>
        <end position="796"/>
    </location>
</feature>
<evidence type="ECO:0000256" key="3">
    <source>
        <dbReference type="SAM" id="MobiDB-lite"/>
    </source>
</evidence>
<gene>
    <name evidence="5" type="ORF">QQ008_28010</name>
</gene>
<dbReference type="Proteomes" id="UP001172082">
    <property type="component" value="Unassembled WGS sequence"/>
</dbReference>